<sequence>MTAKPPLNLTEYEFTANIDYVSLVGLQKTALPPLNGKATWPPSVPGKLTVQEPSAADVQALAETFPAGHLDELEICIDVRTAQQQPAAQQEEALTAFKAEFVAKRHKPTFIEGTNSGFRGAYDHNIKKTLPYNHRVPAAHQQLLNGHRNDGAQVKCYYKRTDQKQALPSQQHCVRLEIRLGMVGLDRHGLLTLSDLHGFKFRKELMPYFTHVNGSRHPKVRKSSRAALLGMLNAYQDSADLTHWGRVGVGAFLPGGKREKPHLIFKRDIVLNHRIGQALGRLERSFAVKKFVRPAVPA</sequence>
<dbReference type="RefSeq" id="WP_382203523.1">
    <property type="nucleotide sequence ID" value="NZ_JBHTBZ010000068.1"/>
</dbReference>
<keyword evidence="2" id="KW-1185">Reference proteome</keyword>
<name>A0ABW2SGF1_9BURK</name>
<dbReference type="EMBL" id="JBHTBZ010000068">
    <property type="protein sequence ID" value="MFC7462604.1"/>
    <property type="molecule type" value="Genomic_DNA"/>
</dbReference>
<comment type="caution">
    <text evidence="1">The sequence shown here is derived from an EMBL/GenBank/DDBJ whole genome shotgun (WGS) entry which is preliminary data.</text>
</comment>
<evidence type="ECO:0000313" key="1">
    <source>
        <dbReference type="EMBL" id="MFC7462604.1"/>
    </source>
</evidence>
<gene>
    <name evidence="1" type="ORF">ACFQU0_19455</name>
</gene>
<evidence type="ECO:0000313" key="2">
    <source>
        <dbReference type="Proteomes" id="UP001596457"/>
    </source>
</evidence>
<protein>
    <submittedName>
        <fullName evidence="1">Uncharacterized protein</fullName>
    </submittedName>
</protein>
<organism evidence="1 2">
    <name type="scientific">Hydrogenophaga defluvii</name>
    <dbReference type="NCBI Taxonomy" id="249410"/>
    <lineage>
        <taxon>Bacteria</taxon>
        <taxon>Pseudomonadati</taxon>
        <taxon>Pseudomonadota</taxon>
        <taxon>Betaproteobacteria</taxon>
        <taxon>Burkholderiales</taxon>
        <taxon>Comamonadaceae</taxon>
        <taxon>Hydrogenophaga</taxon>
    </lineage>
</organism>
<dbReference type="Proteomes" id="UP001596457">
    <property type="component" value="Unassembled WGS sequence"/>
</dbReference>
<accession>A0ABW2SGF1</accession>
<reference evidence="2" key="1">
    <citation type="journal article" date="2019" name="Int. J. Syst. Evol. Microbiol.">
        <title>The Global Catalogue of Microorganisms (GCM) 10K type strain sequencing project: providing services to taxonomists for standard genome sequencing and annotation.</title>
        <authorList>
            <consortium name="The Broad Institute Genomics Platform"/>
            <consortium name="The Broad Institute Genome Sequencing Center for Infectious Disease"/>
            <person name="Wu L."/>
            <person name="Ma J."/>
        </authorList>
    </citation>
    <scope>NUCLEOTIDE SEQUENCE [LARGE SCALE GENOMIC DNA]</scope>
    <source>
        <strain evidence="2">CCUG 53903</strain>
    </source>
</reference>
<proteinExistence type="predicted"/>